<dbReference type="InterPro" id="IPR039425">
    <property type="entry name" value="RNA_pol_sigma-70-like"/>
</dbReference>
<dbReference type="Gene3D" id="1.10.1740.10">
    <property type="match status" value="1"/>
</dbReference>
<dbReference type="KEGG" id="alt:ambt_12765"/>
<evidence type="ECO:0000313" key="8">
    <source>
        <dbReference type="EMBL" id="AEF04073.1"/>
    </source>
</evidence>
<evidence type="ECO:0000259" key="7">
    <source>
        <dbReference type="Pfam" id="PF08281"/>
    </source>
</evidence>
<dbReference type="CDD" id="cd06171">
    <property type="entry name" value="Sigma70_r4"/>
    <property type="match status" value="1"/>
</dbReference>
<dbReference type="EMBL" id="CP002339">
    <property type="protein sequence ID" value="AEF04073.1"/>
    <property type="molecule type" value="Genomic_DNA"/>
</dbReference>
<dbReference type="GO" id="GO:0006352">
    <property type="term" value="P:DNA-templated transcription initiation"/>
    <property type="evidence" value="ECO:0007669"/>
    <property type="project" value="InterPro"/>
</dbReference>
<protein>
    <submittedName>
        <fullName evidence="8">DNA-directed RNA polymerase sigma24-like protein</fullName>
    </submittedName>
</protein>
<gene>
    <name evidence="8" type="ordered locus">ambt_12765</name>
</gene>
<dbReference type="Gene3D" id="1.10.10.10">
    <property type="entry name" value="Winged helix-like DNA-binding domain superfamily/Winged helix DNA-binding domain"/>
    <property type="match status" value="1"/>
</dbReference>
<dbReference type="OrthoDB" id="9797134at2"/>
<dbReference type="GO" id="GO:0016987">
    <property type="term" value="F:sigma factor activity"/>
    <property type="evidence" value="ECO:0007669"/>
    <property type="project" value="UniProtKB-KW"/>
</dbReference>
<dbReference type="SUPFAM" id="SSF88946">
    <property type="entry name" value="Sigma2 domain of RNA polymerase sigma factors"/>
    <property type="match status" value="1"/>
</dbReference>
<dbReference type="eggNOG" id="COG1595">
    <property type="taxonomic scope" value="Bacteria"/>
</dbReference>
<evidence type="ECO:0000259" key="6">
    <source>
        <dbReference type="Pfam" id="PF04542"/>
    </source>
</evidence>
<dbReference type="GO" id="GO:0003677">
    <property type="term" value="F:DNA binding"/>
    <property type="evidence" value="ECO:0007669"/>
    <property type="project" value="UniProtKB-KW"/>
</dbReference>
<evidence type="ECO:0000256" key="2">
    <source>
        <dbReference type="ARBA" id="ARBA00023015"/>
    </source>
</evidence>
<sequence>MSKSTALTLDMINLLVLQAKHGDDRAFNMLYTHFFIPMKRFAFVRVNDTMLAEDLVQNVWLKISKRIKTLDDITLFRSWLFKALKWEISDWVKSSKNKILANSAHEDASDSQVADQALDMGQLMPILAGLPASEADVVELHYLNGLSVQETALALDVPEGTVKSRLSRARETLRTSIYEESNYEL</sequence>
<keyword evidence="4" id="KW-0238">DNA-binding</keyword>
<dbReference type="RefSeq" id="WP_013785004.1">
    <property type="nucleotide sequence ID" value="NC_015554.1"/>
</dbReference>
<organism evidence="8 9">
    <name type="scientific">Alteromonas naphthalenivorans</name>
    <dbReference type="NCBI Taxonomy" id="715451"/>
    <lineage>
        <taxon>Bacteria</taxon>
        <taxon>Pseudomonadati</taxon>
        <taxon>Pseudomonadota</taxon>
        <taxon>Gammaproteobacteria</taxon>
        <taxon>Alteromonadales</taxon>
        <taxon>Alteromonadaceae</taxon>
        <taxon>Alteromonas/Salinimonas group</taxon>
        <taxon>Alteromonas</taxon>
    </lineage>
</organism>
<dbReference type="InterPro" id="IPR013325">
    <property type="entry name" value="RNA_pol_sigma_r2"/>
</dbReference>
<feature type="domain" description="RNA polymerase sigma factor 70 region 4 type 2" evidence="7">
    <location>
        <begin position="125"/>
        <end position="173"/>
    </location>
</feature>
<evidence type="ECO:0000256" key="1">
    <source>
        <dbReference type="ARBA" id="ARBA00010641"/>
    </source>
</evidence>
<name>F5ZDW1_ALTNA</name>
<dbReference type="InterPro" id="IPR036388">
    <property type="entry name" value="WH-like_DNA-bd_sf"/>
</dbReference>
<dbReference type="InterPro" id="IPR014284">
    <property type="entry name" value="RNA_pol_sigma-70_dom"/>
</dbReference>
<proteinExistence type="inferred from homology"/>
<dbReference type="InterPro" id="IPR007627">
    <property type="entry name" value="RNA_pol_sigma70_r2"/>
</dbReference>
<dbReference type="InterPro" id="IPR013249">
    <property type="entry name" value="RNA_pol_sigma70_r4_t2"/>
</dbReference>
<reference evidence="8 9" key="1">
    <citation type="journal article" date="2011" name="J. Bacteriol.">
        <title>Complete genome sequence of the polycyclic aromatic hydrocarbon-degrading bacterium Alteromonas sp. strain SN2.</title>
        <authorList>
            <person name="Jin H.M."/>
            <person name="Jeong H."/>
            <person name="Moon E.J."/>
            <person name="Math R.K."/>
            <person name="Lee K."/>
            <person name="Kim H.J."/>
            <person name="Jeon C.O."/>
            <person name="Oh T.K."/>
            <person name="Kim J.F."/>
        </authorList>
    </citation>
    <scope>NUCLEOTIDE SEQUENCE [LARGE SCALE GENOMIC DNA]</scope>
    <source>
        <strain evidence="9">JCM 17741 / KACC 18427 / KCTC 11700BP / SN2</strain>
    </source>
</reference>
<keyword evidence="9" id="KW-1185">Reference proteome</keyword>
<dbReference type="SUPFAM" id="SSF88659">
    <property type="entry name" value="Sigma3 and sigma4 domains of RNA polymerase sigma factors"/>
    <property type="match status" value="1"/>
</dbReference>
<evidence type="ECO:0000256" key="5">
    <source>
        <dbReference type="ARBA" id="ARBA00023163"/>
    </source>
</evidence>
<dbReference type="GO" id="GO:0000428">
    <property type="term" value="C:DNA-directed RNA polymerase complex"/>
    <property type="evidence" value="ECO:0007669"/>
    <property type="project" value="UniProtKB-KW"/>
</dbReference>
<dbReference type="InterPro" id="IPR013324">
    <property type="entry name" value="RNA_pol_sigma_r3/r4-like"/>
</dbReference>
<dbReference type="NCBIfam" id="TIGR02937">
    <property type="entry name" value="sigma70-ECF"/>
    <property type="match status" value="1"/>
</dbReference>
<comment type="similarity">
    <text evidence="1">Belongs to the sigma-70 factor family. ECF subfamily.</text>
</comment>
<evidence type="ECO:0000256" key="4">
    <source>
        <dbReference type="ARBA" id="ARBA00023125"/>
    </source>
</evidence>
<evidence type="ECO:0000256" key="3">
    <source>
        <dbReference type="ARBA" id="ARBA00023082"/>
    </source>
</evidence>
<dbReference type="Pfam" id="PF08281">
    <property type="entry name" value="Sigma70_r4_2"/>
    <property type="match status" value="1"/>
</dbReference>
<keyword evidence="3" id="KW-0731">Sigma factor</keyword>
<keyword evidence="2" id="KW-0805">Transcription regulation</keyword>
<dbReference type="PANTHER" id="PTHR43133">
    <property type="entry name" value="RNA POLYMERASE ECF-TYPE SIGMA FACTO"/>
    <property type="match status" value="1"/>
</dbReference>
<dbReference type="AlphaFoldDB" id="F5ZDW1"/>
<dbReference type="HOGENOM" id="CLU_047691_9_2_6"/>
<evidence type="ECO:0000313" key="9">
    <source>
        <dbReference type="Proteomes" id="UP000000683"/>
    </source>
</evidence>
<dbReference type="PANTHER" id="PTHR43133:SF8">
    <property type="entry name" value="RNA POLYMERASE SIGMA FACTOR HI_1459-RELATED"/>
    <property type="match status" value="1"/>
</dbReference>
<dbReference type="Pfam" id="PF04542">
    <property type="entry name" value="Sigma70_r2"/>
    <property type="match status" value="1"/>
</dbReference>
<accession>F5ZDW1</accession>
<dbReference type="Proteomes" id="UP000000683">
    <property type="component" value="Chromosome"/>
</dbReference>
<feature type="domain" description="RNA polymerase sigma-70 region 2" evidence="6">
    <location>
        <begin position="37"/>
        <end position="95"/>
    </location>
</feature>
<keyword evidence="5" id="KW-0804">Transcription</keyword>